<dbReference type="EMBL" id="AKJY01000081">
    <property type="protein sequence ID" value="EJL68983.1"/>
    <property type="molecule type" value="Genomic_DNA"/>
</dbReference>
<protein>
    <submittedName>
        <fullName evidence="1">Uncharacterized protein</fullName>
    </submittedName>
</protein>
<keyword evidence="2" id="KW-1185">Reference proteome</keyword>
<dbReference type="Proteomes" id="UP000007509">
    <property type="component" value="Unassembled WGS sequence"/>
</dbReference>
<evidence type="ECO:0000313" key="1">
    <source>
        <dbReference type="EMBL" id="EJL68983.1"/>
    </source>
</evidence>
<gene>
    <name evidence="1" type="ORF">PMI13_03422</name>
</gene>
<comment type="caution">
    <text evidence="1">The sequence shown here is derived from an EMBL/GenBank/DDBJ whole genome shotgun (WGS) entry which is preliminary data.</text>
</comment>
<evidence type="ECO:0000313" key="2">
    <source>
        <dbReference type="Proteomes" id="UP000007509"/>
    </source>
</evidence>
<accession>J2K6Z1</accession>
<dbReference type="AlphaFoldDB" id="J2K6Z1"/>
<name>J2K6Z1_9FLAO</name>
<sequence length="82" mass="9807">MKKITQLILVISIVYTAIFLYFDFDYLELAPVIILLLTINFYLIYKYNNKLLNYLINGLLFIFLIVCFSFGAVLRQDWHFLD</sequence>
<reference evidence="1 2" key="1">
    <citation type="journal article" date="2012" name="J. Bacteriol.">
        <title>Twenty-one genome sequences from Pseudomonas species and 19 genome sequences from diverse bacteria isolated from the rhizosphere and endosphere of Populus deltoides.</title>
        <authorList>
            <person name="Brown S.D."/>
            <person name="Utturkar S.M."/>
            <person name="Klingeman D.M."/>
            <person name="Johnson C.M."/>
            <person name="Martin S.L."/>
            <person name="Land M.L."/>
            <person name="Lu T.Y."/>
            <person name="Schadt C.W."/>
            <person name="Doktycz M.J."/>
            <person name="Pelletier D.A."/>
        </authorList>
    </citation>
    <scope>NUCLEOTIDE SEQUENCE [LARGE SCALE GENOMIC DNA]</scope>
    <source>
        <strain evidence="1 2">CF314</strain>
    </source>
</reference>
<proteinExistence type="predicted"/>
<organism evidence="1 2">
    <name type="scientific">Chryseobacterium populi</name>
    <dbReference type="NCBI Taxonomy" id="1144316"/>
    <lineage>
        <taxon>Bacteria</taxon>
        <taxon>Pseudomonadati</taxon>
        <taxon>Bacteroidota</taxon>
        <taxon>Flavobacteriia</taxon>
        <taxon>Flavobacteriales</taxon>
        <taxon>Weeksellaceae</taxon>
        <taxon>Chryseobacterium group</taxon>
        <taxon>Chryseobacterium</taxon>
    </lineage>
</organism>